<evidence type="ECO:0000313" key="9">
    <source>
        <dbReference type="Ensembl" id="ENSMLUP00000008127.2"/>
    </source>
</evidence>
<evidence type="ECO:0000259" key="8">
    <source>
        <dbReference type="PROSITE" id="PS51284"/>
    </source>
</evidence>
<dbReference type="GO" id="GO:0005829">
    <property type="term" value="C:cytosol"/>
    <property type="evidence" value="ECO:0007669"/>
    <property type="project" value="Ensembl"/>
</dbReference>
<keyword evidence="10" id="KW-1185">Reference proteome</keyword>
<dbReference type="InterPro" id="IPR055486">
    <property type="entry name" value="CUL7/CUL9_N"/>
</dbReference>
<dbReference type="InterPro" id="IPR008979">
    <property type="entry name" value="Galactose-bd-like_sf"/>
</dbReference>
<feature type="compositionally biased region" description="Pro residues" evidence="6">
    <location>
        <begin position="1147"/>
        <end position="1159"/>
    </location>
</feature>
<evidence type="ECO:0000313" key="10">
    <source>
        <dbReference type="Proteomes" id="UP000001074"/>
    </source>
</evidence>
<evidence type="ECO:0000256" key="1">
    <source>
        <dbReference type="ARBA" id="ARBA00004496"/>
    </source>
</evidence>
<dbReference type="InterPro" id="IPR014722">
    <property type="entry name" value="Rib_uL2_dom2"/>
</dbReference>
<dbReference type="STRING" id="59463.ENSMLUP00000008127"/>
<comment type="subcellular location">
    <subcellularLocation>
        <location evidence="1">Cytoplasm</location>
    </subcellularLocation>
</comment>
<dbReference type="InterPro" id="IPR036317">
    <property type="entry name" value="Cullin_homology_sf"/>
</dbReference>
<comment type="similarity">
    <text evidence="5">Belongs to the cullin family.</text>
</comment>
<dbReference type="FunFam" id="2.60.120.260:FF:000046">
    <property type="entry name" value="Cullin 9"/>
    <property type="match status" value="1"/>
</dbReference>
<name>G1PCI6_MYOLU</name>
<dbReference type="Pfam" id="PF23168">
    <property type="entry name" value="CUL7_CUL9_N"/>
    <property type="match status" value="1"/>
</dbReference>
<dbReference type="PANTHER" id="PTHR22771:SF2">
    <property type="entry name" value="CULLIN-9"/>
    <property type="match status" value="1"/>
</dbReference>
<dbReference type="InterPro" id="IPR004939">
    <property type="entry name" value="APC_su10/DOC_dom"/>
</dbReference>
<dbReference type="Ensembl" id="ENSMLUT00000008919.2">
    <property type="protein sequence ID" value="ENSMLUP00000008127.2"/>
    <property type="gene ID" value="ENSMLUG00000008847.2"/>
</dbReference>
<dbReference type="GeneTree" id="ENSGT00940000153954"/>
<feature type="compositionally biased region" description="Low complexity" evidence="6">
    <location>
        <begin position="607"/>
        <end position="616"/>
    </location>
</feature>
<dbReference type="GO" id="GO:0000226">
    <property type="term" value="P:microtubule cytoskeleton organization"/>
    <property type="evidence" value="ECO:0007669"/>
    <property type="project" value="Ensembl"/>
</dbReference>
<dbReference type="InterPro" id="IPR056405">
    <property type="entry name" value="ARM_CUL7_CUL9"/>
</dbReference>
<dbReference type="Proteomes" id="UP000001074">
    <property type="component" value="Unassembled WGS sequence"/>
</dbReference>
<evidence type="ECO:0000259" key="7">
    <source>
        <dbReference type="PROSITE" id="PS50069"/>
    </source>
</evidence>
<dbReference type="Gene3D" id="3.30.230.130">
    <property type="entry name" value="Cullin, Chain C, Domain 2"/>
    <property type="match status" value="1"/>
</dbReference>
<feature type="region of interest" description="Disordered" evidence="6">
    <location>
        <begin position="197"/>
        <end position="216"/>
    </location>
</feature>
<feature type="domain" description="Cullin family profile" evidence="7">
    <location>
        <begin position="1258"/>
        <end position="1536"/>
    </location>
</feature>
<dbReference type="Pfam" id="PF26557">
    <property type="entry name" value="Cullin_AB"/>
    <property type="match status" value="1"/>
</dbReference>
<dbReference type="Gene3D" id="2.30.30.30">
    <property type="match status" value="1"/>
</dbReference>
<dbReference type="GO" id="GO:0031625">
    <property type="term" value="F:ubiquitin protein ligase binding"/>
    <property type="evidence" value="ECO:0007669"/>
    <property type="project" value="InterPro"/>
</dbReference>
<dbReference type="FunFam" id="3.30.230.130:FF:000009">
    <property type="entry name" value="Cullin 9"/>
    <property type="match status" value="1"/>
</dbReference>
<dbReference type="GO" id="GO:0031461">
    <property type="term" value="C:cullin-RING ubiquitin ligase complex"/>
    <property type="evidence" value="ECO:0007669"/>
    <property type="project" value="Ensembl"/>
</dbReference>
<dbReference type="PANTHER" id="PTHR22771">
    <property type="entry name" value="CULLIN AND GALACTOSE-BINDING DOMAIN-CONTAINING"/>
    <property type="match status" value="1"/>
</dbReference>
<sequence>RMVGERRTGDLMVPLGPRLQAYPEELIRQRPGHDGRPEYLIRWSVLKCGEVGRVDVEEGKAEHILMWLSAPEVYANCPRLLGEWALAKGPQREPAGGSGSFPRDPGGLDDVAMGEMEADVRALVQRAARQLAEGGTSSLTAAVLHTIHVLSAYASIGPLTGVFRETGALDLLMHMLCNPEPQIRRSAGKLLQALAAHDAGKRQPGEEGKRMGPQGDTMIGTVTTSGSRAHVLLSLSQQDGIEQHMDFDSRYTLLELFAETTSSEEHCMAFEGIHLPQIPGKLLFSLVKRYLCVTSLLDQLNNSPEPGAGDRGSLPPGEEKSRGQRELEFSMAVGSLISELVRSMGWAQNLGERGMSPPRPARSIFQPCISGPSGLLPTMVTAPRKQERAFRQRYEFSSRSGYGEYVQQTLVPGMRVRMLDDYEEVSAGEEGEFRQSNNGVPPVQVFWQAMGRTYWVHWHMLEILGPEEAAVGAASAAVEKGAGPTVLGTALPSWDWKPVDGLYSLPYLQPEPQKNEKLGYLTQAEWWELLFFIKKLDVCEQQPIFQNLRENLDETLDEKALGEISVPREVAEGLLQVLWNRFEGSTLSDLLNSKIYTKYGLRPDKLSSSSSSRSRSCTPDPEEARFSEEETESPKAKAEPHKAEAEAAKGKTEPPMAQKNTPSHTLLEGHRGPSGKLLLDLERVLCREGDPGGALRPLLKRLQEEAQPFLLLLRTLDAPGPNKTLLLTALGVMTRLLDYSEAMALPWHEVLEPCLNCLSSPSSDSEIVQELLRFLHRLASAHKDYAVVLCCLGAKEALCKVVDKHSALVLLAGELRDLLIDCEKHAQLYSSLTSSILAGCIQMVLGQIEDHRRTHQPINIPFFDVFLRHLCQGSSVEVKEDKCWEKVEVSSNPHRASKLTDRNPKTYWESNGSTGSHSITVHMRRGILVRQLTLLVASEDSSYMPARVVVYGGDSTSCISTELNMVNVVPSASRVVLLENLNRFWPIIQIRIKRCQQGGIDTRVRGVEVLGPKPTFWPLFREQLCRRTCLFYTIRAQAWSRDIAEDRKRLLQLCPRLNKVLRHEQNFADRFLPDDEAARALGKTCWEALVSPLVQNITCPDAEGASSLGWLLGQYLEQRESSRNPLSRAASFASRVRRLCHLLVHVEPPPGPSPEPSTQPPSRNSKGQDRSPGPSPVLPSSSLRNMTQCWLSVVQEQVSRFLAAAWRAPDFVPRYCALYEHLQRAGSELFGPRAAFTLALHSGFSGALLQQSFLTATHMSEQFARHIDQQIQGCLVGGTPGADMLGQLQRHLEPIMVLSGLELATTFEHFYQHYMADRLLSLGSSWLEGAVLEQIGSCFPHRLPQQMLQSLSASERLQCQFHLFQLQQLDRLLLEQEDEEEQGLEEEEVRAREESGRTGEEEEEEAESGKELFLEDPGPTVSILVLSPRCWPVSPLCYLYHPRKCLPTGLCDALDRFSSFYSQSQNHPVRGPHRRLQWTWLGRAELQFGDQTLHVSTVQMWLLLNFNQTEEVSVETLLKNSDLTPQLLLQALLPLTSENGPLTLREGQDFPQGGVLRVREPALRPCGEALWLIPPQKYLDVKKDEGRTLEQKRNLLSCLLVRILKAHGEEGLHIDQLVCLVLEAWQKGPNPPGSLGRTVCRGRGLYQHRCLCILHLLGQGYVKQRDDWPQMLLYASP</sequence>
<reference evidence="9" key="2">
    <citation type="submission" date="2025-08" db="UniProtKB">
        <authorList>
            <consortium name="Ensembl"/>
        </authorList>
    </citation>
    <scope>IDENTIFICATION</scope>
</reference>
<gene>
    <name evidence="9" type="primary">CUL9</name>
</gene>
<protein>
    <submittedName>
        <fullName evidence="9">Cullin 9</fullName>
    </submittedName>
</protein>
<evidence type="ECO:0000256" key="4">
    <source>
        <dbReference type="ARBA" id="ARBA00022843"/>
    </source>
</evidence>
<dbReference type="eggNOG" id="ENOG502RDJD">
    <property type="taxonomic scope" value="Eukaryota"/>
</dbReference>
<keyword evidence="2" id="KW-0963">Cytoplasm</keyword>
<dbReference type="InterPro" id="IPR021097">
    <property type="entry name" value="CPH_domain"/>
</dbReference>
<dbReference type="HOGENOM" id="CLU_001067_1_0_1"/>
<dbReference type="OMA" id="WHESIES"/>
<keyword evidence="3" id="KW-0833">Ubl conjugation pathway</keyword>
<dbReference type="Pfam" id="PF03256">
    <property type="entry name" value="ANAPC10"/>
    <property type="match status" value="1"/>
</dbReference>
<feature type="compositionally biased region" description="Acidic residues" evidence="6">
    <location>
        <begin position="1378"/>
        <end position="1388"/>
    </location>
</feature>
<feature type="compositionally biased region" description="Basic and acidic residues" evidence="6">
    <location>
        <begin position="1389"/>
        <end position="1399"/>
    </location>
</feature>
<dbReference type="Pfam" id="PF24742">
    <property type="entry name" value="ARM_CUL7_CUL9"/>
    <property type="match status" value="1"/>
</dbReference>
<feature type="domain" description="DOC" evidence="8">
    <location>
        <begin position="857"/>
        <end position="1036"/>
    </location>
</feature>
<feature type="region of interest" description="Disordered" evidence="6">
    <location>
        <begin position="1378"/>
        <end position="1411"/>
    </location>
</feature>
<feature type="region of interest" description="Disordered" evidence="6">
    <location>
        <begin position="603"/>
        <end position="671"/>
    </location>
</feature>
<dbReference type="SUPFAM" id="SSF48371">
    <property type="entry name" value="ARM repeat"/>
    <property type="match status" value="1"/>
</dbReference>
<feature type="region of interest" description="Disordered" evidence="6">
    <location>
        <begin position="1147"/>
        <end position="1179"/>
    </location>
</feature>
<dbReference type="FunCoup" id="G1PCI6">
    <property type="interactions" value="1080"/>
</dbReference>
<dbReference type="PROSITE" id="PS51284">
    <property type="entry name" value="DOC"/>
    <property type="match status" value="1"/>
</dbReference>
<reference evidence="9 10" key="1">
    <citation type="journal article" date="2011" name="Nature">
        <title>A high-resolution map of human evolutionary constraint using 29 mammals.</title>
        <authorList>
            <person name="Lindblad-Toh K."/>
            <person name="Garber M."/>
            <person name="Zuk O."/>
            <person name="Lin M.F."/>
            <person name="Parker B.J."/>
            <person name="Washietl S."/>
            <person name="Kheradpour P."/>
            <person name="Ernst J."/>
            <person name="Jordan G."/>
            <person name="Mauceli E."/>
            <person name="Ward L.D."/>
            <person name="Lowe C.B."/>
            <person name="Holloway A.K."/>
            <person name="Clamp M."/>
            <person name="Gnerre S."/>
            <person name="Alfoldi J."/>
            <person name="Beal K."/>
            <person name="Chang J."/>
            <person name="Clawson H."/>
            <person name="Cuff J."/>
            <person name="Di Palma F."/>
            <person name="Fitzgerald S."/>
            <person name="Flicek P."/>
            <person name="Guttman M."/>
            <person name="Hubisz M.J."/>
            <person name="Jaffe D.B."/>
            <person name="Jungreis I."/>
            <person name="Kent W.J."/>
            <person name="Kostka D."/>
            <person name="Lara M."/>
            <person name="Martins A.L."/>
            <person name="Massingham T."/>
            <person name="Moltke I."/>
            <person name="Raney B.J."/>
            <person name="Rasmussen M.D."/>
            <person name="Robinson J."/>
            <person name="Stark A."/>
            <person name="Vilella A.J."/>
            <person name="Wen J."/>
            <person name="Xie X."/>
            <person name="Zody M.C."/>
            <person name="Baldwin J."/>
            <person name="Bloom T."/>
            <person name="Chin C.W."/>
            <person name="Heiman D."/>
            <person name="Nicol R."/>
            <person name="Nusbaum C."/>
            <person name="Young S."/>
            <person name="Wilkinson J."/>
            <person name="Worley K.C."/>
            <person name="Kovar C.L."/>
            <person name="Muzny D.M."/>
            <person name="Gibbs R.A."/>
            <person name="Cree A."/>
            <person name="Dihn H.H."/>
            <person name="Fowler G."/>
            <person name="Jhangiani S."/>
            <person name="Joshi V."/>
            <person name="Lee S."/>
            <person name="Lewis L.R."/>
            <person name="Nazareth L.V."/>
            <person name="Okwuonu G."/>
            <person name="Santibanez J."/>
            <person name="Warren W.C."/>
            <person name="Mardis E.R."/>
            <person name="Weinstock G.M."/>
            <person name="Wilson R.K."/>
            <person name="Delehaunty K."/>
            <person name="Dooling D."/>
            <person name="Fronik C."/>
            <person name="Fulton L."/>
            <person name="Fulton B."/>
            <person name="Graves T."/>
            <person name="Minx P."/>
            <person name="Sodergren E."/>
            <person name="Birney E."/>
            <person name="Margulies E.H."/>
            <person name="Herrero J."/>
            <person name="Green E.D."/>
            <person name="Haussler D."/>
            <person name="Siepel A."/>
            <person name="Goldman N."/>
            <person name="Pollard K.S."/>
            <person name="Pedersen J.S."/>
            <person name="Lander E.S."/>
            <person name="Kellis M."/>
        </authorList>
    </citation>
    <scope>NUCLEOTIDE SEQUENCE [LARGE SCALE GENOMIC DNA]</scope>
</reference>
<dbReference type="SUPFAM" id="SSF75632">
    <property type="entry name" value="Cullin homology domain"/>
    <property type="match status" value="1"/>
</dbReference>
<dbReference type="InterPro" id="IPR045093">
    <property type="entry name" value="Cullin"/>
</dbReference>
<evidence type="ECO:0000256" key="6">
    <source>
        <dbReference type="SAM" id="MobiDB-lite"/>
    </source>
</evidence>
<dbReference type="Pfam" id="PF11515">
    <property type="entry name" value="Cul7"/>
    <property type="match status" value="1"/>
</dbReference>
<dbReference type="EMBL" id="AAPE02041033">
    <property type="status" value="NOT_ANNOTATED_CDS"/>
    <property type="molecule type" value="Genomic_DNA"/>
</dbReference>
<dbReference type="GO" id="GO:0016567">
    <property type="term" value="P:protein ubiquitination"/>
    <property type="evidence" value="ECO:0007669"/>
    <property type="project" value="Ensembl"/>
</dbReference>
<dbReference type="Gene3D" id="2.60.120.260">
    <property type="entry name" value="Galactose-binding domain-like"/>
    <property type="match status" value="1"/>
</dbReference>
<evidence type="ECO:0000256" key="3">
    <source>
        <dbReference type="ARBA" id="ARBA00022786"/>
    </source>
</evidence>
<dbReference type="InterPro" id="IPR016158">
    <property type="entry name" value="Cullin_homology"/>
</dbReference>
<evidence type="ECO:0000256" key="2">
    <source>
        <dbReference type="ARBA" id="ARBA00022490"/>
    </source>
</evidence>
<dbReference type="SMART" id="SM01337">
    <property type="entry name" value="APC10"/>
    <property type="match status" value="1"/>
</dbReference>
<proteinExistence type="inferred from homology"/>
<dbReference type="GO" id="GO:0007088">
    <property type="term" value="P:regulation of mitotic nuclear division"/>
    <property type="evidence" value="ECO:0007669"/>
    <property type="project" value="Ensembl"/>
</dbReference>
<reference evidence="9" key="3">
    <citation type="submission" date="2025-09" db="UniProtKB">
        <authorList>
            <consortium name="Ensembl"/>
        </authorList>
    </citation>
    <scope>IDENTIFICATION</scope>
</reference>
<organism evidence="9 10">
    <name type="scientific">Myotis lucifugus</name>
    <name type="common">Little brown bat</name>
    <dbReference type="NCBI Taxonomy" id="59463"/>
    <lineage>
        <taxon>Eukaryota</taxon>
        <taxon>Metazoa</taxon>
        <taxon>Chordata</taxon>
        <taxon>Craniata</taxon>
        <taxon>Vertebrata</taxon>
        <taxon>Euteleostomi</taxon>
        <taxon>Mammalia</taxon>
        <taxon>Eutheria</taxon>
        <taxon>Laurasiatheria</taxon>
        <taxon>Chiroptera</taxon>
        <taxon>Yangochiroptera</taxon>
        <taxon>Vespertilionidae</taxon>
        <taxon>Myotis</taxon>
    </lineage>
</organism>
<dbReference type="PROSITE" id="PS50069">
    <property type="entry name" value="CULLIN_2"/>
    <property type="match status" value="1"/>
</dbReference>
<accession>G1PCI6</accession>
<dbReference type="GO" id="GO:0006511">
    <property type="term" value="P:ubiquitin-dependent protein catabolic process"/>
    <property type="evidence" value="ECO:0007669"/>
    <property type="project" value="InterPro"/>
</dbReference>
<feature type="compositionally biased region" description="Basic and acidic residues" evidence="6">
    <location>
        <begin position="198"/>
        <end position="210"/>
    </location>
</feature>
<dbReference type="SUPFAM" id="SSF49785">
    <property type="entry name" value="Galactose-binding domain-like"/>
    <property type="match status" value="1"/>
</dbReference>
<dbReference type="InterPro" id="IPR059120">
    <property type="entry name" value="Cullin-like_AB"/>
</dbReference>
<dbReference type="SUPFAM" id="SSF63748">
    <property type="entry name" value="Tudor/PWWP/MBT"/>
    <property type="match status" value="1"/>
</dbReference>
<dbReference type="InParanoid" id="G1PCI6"/>
<feature type="compositionally biased region" description="Basic and acidic residues" evidence="6">
    <location>
        <begin position="622"/>
        <end position="652"/>
    </location>
</feature>
<feature type="region of interest" description="Disordered" evidence="6">
    <location>
        <begin position="301"/>
        <end position="324"/>
    </location>
</feature>
<keyword evidence="4" id="KW-0832">Ubl conjugation</keyword>
<dbReference type="InterPro" id="IPR016024">
    <property type="entry name" value="ARM-type_fold"/>
</dbReference>
<evidence type="ECO:0000256" key="5">
    <source>
        <dbReference type="PROSITE-ProRule" id="PRU00330"/>
    </source>
</evidence>